<proteinExistence type="predicted"/>
<gene>
    <name evidence="1" type="ORF">PLEPLA_LOCUS10999</name>
</gene>
<sequence>MARFMYKTSEEQSGPASVKRPGWTSWIYGARQHLDLLMFTAPLPLSSREDEDDEEPECGAASVDPRTLRSLKLSFGICLIEKVWFFTSDARQHDQELLYERGQPRGRLEESCLQKLSMAPANAHFVTQTGRER</sequence>
<accession>A0A9N7U1R1</accession>
<reference evidence="1" key="1">
    <citation type="submission" date="2020-03" db="EMBL/GenBank/DDBJ databases">
        <authorList>
            <person name="Weist P."/>
        </authorList>
    </citation>
    <scope>NUCLEOTIDE SEQUENCE</scope>
</reference>
<comment type="caution">
    <text evidence="1">The sequence shown here is derived from an EMBL/GenBank/DDBJ whole genome shotgun (WGS) entry which is preliminary data.</text>
</comment>
<protein>
    <submittedName>
        <fullName evidence="1">Uncharacterized protein</fullName>
    </submittedName>
</protein>
<keyword evidence="2" id="KW-1185">Reference proteome</keyword>
<dbReference type="AlphaFoldDB" id="A0A9N7U1R1"/>
<name>A0A9N7U1R1_PLEPL</name>
<organism evidence="1 2">
    <name type="scientific">Pleuronectes platessa</name>
    <name type="common">European plaice</name>
    <dbReference type="NCBI Taxonomy" id="8262"/>
    <lineage>
        <taxon>Eukaryota</taxon>
        <taxon>Metazoa</taxon>
        <taxon>Chordata</taxon>
        <taxon>Craniata</taxon>
        <taxon>Vertebrata</taxon>
        <taxon>Euteleostomi</taxon>
        <taxon>Actinopterygii</taxon>
        <taxon>Neopterygii</taxon>
        <taxon>Teleostei</taxon>
        <taxon>Neoteleostei</taxon>
        <taxon>Acanthomorphata</taxon>
        <taxon>Carangaria</taxon>
        <taxon>Pleuronectiformes</taxon>
        <taxon>Pleuronectoidei</taxon>
        <taxon>Pleuronectidae</taxon>
        <taxon>Pleuronectes</taxon>
    </lineage>
</organism>
<evidence type="ECO:0000313" key="1">
    <source>
        <dbReference type="EMBL" id="CAB1423081.1"/>
    </source>
</evidence>
<dbReference type="EMBL" id="CADEAL010000634">
    <property type="protein sequence ID" value="CAB1423081.1"/>
    <property type="molecule type" value="Genomic_DNA"/>
</dbReference>
<evidence type="ECO:0000313" key="2">
    <source>
        <dbReference type="Proteomes" id="UP001153269"/>
    </source>
</evidence>
<dbReference type="Proteomes" id="UP001153269">
    <property type="component" value="Unassembled WGS sequence"/>
</dbReference>